<dbReference type="EMBL" id="VOHK01000006">
    <property type="protein sequence ID" value="TWT18546.1"/>
    <property type="molecule type" value="Genomic_DNA"/>
</dbReference>
<evidence type="ECO:0000259" key="2">
    <source>
        <dbReference type="Pfam" id="PF13539"/>
    </source>
</evidence>
<reference evidence="3 4" key="1">
    <citation type="journal article" date="2008" name="Int. J. Syst. Evol. Microbiol.">
        <title>Luteimonas marina sp. nov., isolated from seawater.</title>
        <authorList>
            <person name="Baik K.S."/>
            <person name="Park S.C."/>
            <person name="Kim M.S."/>
            <person name="Kim E.M."/>
            <person name="Park C."/>
            <person name="Chun J."/>
            <person name="Seong C.N."/>
        </authorList>
    </citation>
    <scope>NUCLEOTIDE SEQUENCE [LARGE SCALE GENOMIC DNA]</scope>
    <source>
        <strain evidence="3 4">FR1330</strain>
    </source>
</reference>
<evidence type="ECO:0000256" key="1">
    <source>
        <dbReference type="SAM" id="MobiDB-lite"/>
    </source>
</evidence>
<dbReference type="GO" id="GO:0008233">
    <property type="term" value="F:peptidase activity"/>
    <property type="evidence" value="ECO:0007669"/>
    <property type="project" value="InterPro"/>
</dbReference>
<sequence>MTTDGNSGIDSTGADRVSLSDSLTRAADTAASRREQEIRTELANNPQALQALDRLTANLNCYALTDEQQMQALDDFMAAPNAATAAHVEGRIAQDLGVDPAAAHSLVSPDAGTLTIDGRTYTIDNGALLDADGQRAGTIANNGVVQLDGEEQARNVYTDLGARVQLREAINGELTTLLDLHPADRRGRLDDANVNQDFADRVKDTLVRARQEGMAMQMDLVYRTFAHQDQLYAQGRTAPGARVTNARGGQSWHNYGLGADVVFSTANGQPSWPENGNWTRYGEIAESQGLTWGGRWRSPDRPHVEYHPGFGAGDAGGFVNTHNRDGLEGVWDRMGIGQQP</sequence>
<dbReference type="InterPro" id="IPR039561">
    <property type="entry name" value="Peptidase_M15C"/>
</dbReference>
<dbReference type="AlphaFoldDB" id="A0A5C5TXT2"/>
<organism evidence="3 4">
    <name type="scientific">Luteimonas marina</name>
    <dbReference type="NCBI Taxonomy" id="488485"/>
    <lineage>
        <taxon>Bacteria</taxon>
        <taxon>Pseudomonadati</taxon>
        <taxon>Pseudomonadota</taxon>
        <taxon>Gammaproteobacteria</taxon>
        <taxon>Lysobacterales</taxon>
        <taxon>Lysobacteraceae</taxon>
        <taxon>Luteimonas</taxon>
    </lineage>
</organism>
<dbReference type="SUPFAM" id="SSF55166">
    <property type="entry name" value="Hedgehog/DD-peptidase"/>
    <property type="match status" value="1"/>
</dbReference>
<dbReference type="Gene3D" id="3.30.1380.10">
    <property type="match status" value="1"/>
</dbReference>
<dbReference type="CDD" id="cd14845">
    <property type="entry name" value="L-Ala-D-Glu_peptidase_like"/>
    <property type="match status" value="1"/>
</dbReference>
<dbReference type="InterPro" id="IPR009045">
    <property type="entry name" value="Zn_M74/Hedgehog-like"/>
</dbReference>
<feature type="region of interest" description="Disordered" evidence="1">
    <location>
        <begin position="1"/>
        <end position="35"/>
    </location>
</feature>
<protein>
    <submittedName>
        <fullName evidence="3">M15 family metallopeptidase</fullName>
    </submittedName>
</protein>
<dbReference type="Proteomes" id="UP000319980">
    <property type="component" value="Unassembled WGS sequence"/>
</dbReference>
<dbReference type="Pfam" id="PF13539">
    <property type="entry name" value="Peptidase_M15_4"/>
    <property type="match status" value="1"/>
</dbReference>
<feature type="domain" description="Peptidase M15C" evidence="2">
    <location>
        <begin position="246"/>
        <end position="306"/>
    </location>
</feature>
<proteinExistence type="predicted"/>
<accession>A0A5C5TXT2</accession>
<evidence type="ECO:0000313" key="4">
    <source>
        <dbReference type="Proteomes" id="UP000319980"/>
    </source>
</evidence>
<keyword evidence="4" id="KW-1185">Reference proteome</keyword>
<evidence type="ECO:0000313" key="3">
    <source>
        <dbReference type="EMBL" id="TWT18546.1"/>
    </source>
</evidence>
<feature type="compositionally biased region" description="Polar residues" evidence="1">
    <location>
        <begin position="1"/>
        <end position="10"/>
    </location>
</feature>
<gene>
    <name evidence="3" type="ORF">FQY83_14300</name>
</gene>
<name>A0A5C5TXT2_9GAMM</name>
<dbReference type="RefSeq" id="WP_146388651.1">
    <property type="nucleotide sequence ID" value="NZ_VOHK01000006.1"/>
</dbReference>
<dbReference type="OrthoDB" id="8479979at2"/>
<comment type="caution">
    <text evidence="3">The sequence shown here is derived from an EMBL/GenBank/DDBJ whole genome shotgun (WGS) entry which is preliminary data.</text>
</comment>